<protein>
    <submittedName>
        <fullName evidence="2">Uncharacterized protein</fullName>
    </submittedName>
</protein>
<feature type="transmembrane region" description="Helical" evidence="1">
    <location>
        <begin position="128"/>
        <end position="146"/>
    </location>
</feature>
<keyword evidence="1" id="KW-0472">Membrane</keyword>
<feature type="transmembrane region" description="Helical" evidence="1">
    <location>
        <begin position="98"/>
        <end position="116"/>
    </location>
</feature>
<proteinExistence type="predicted"/>
<name>A0A6J4MFY2_9BACT</name>
<organism evidence="2">
    <name type="scientific">uncultured Gemmatimonadota bacterium</name>
    <dbReference type="NCBI Taxonomy" id="203437"/>
    <lineage>
        <taxon>Bacteria</taxon>
        <taxon>Pseudomonadati</taxon>
        <taxon>Gemmatimonadota</taxon>
        <taxon>environmental samples</taxon>
    </lineage>
</organism>
<keyword evidence="1" id="KW-1133">Transmembrane helix</keyword>
<dbReference type="EMBL" id="CADCTW010000193">
    <property type="protein sequence ID" value="CAA9358267.1"/>
    <property type="molecule type" value="Genomic_DNA"/>
</dbReference>
<gene>
    <name evidence="2" type="ORF">AVDCRST_MAG68-4154</name>
</gene>
<sequence length="230" mass="24601">MIAISGHERRERLRAALRVLLGGLVFAAAVMCGTAGLYLAAGIPVAHLLKDPGALRPGPWYLGAVSYVGILLWCAAATVCLFTRGLLREPGHAELRRFLLGSALLSALLGLDDLFMLHDQVAPDYFGVSEKVIVLAYGAAALGYVVRFREMVERSPYFLLLVAGGFFALSVGVDAMDLDDGRILMVEDGAKLAGITAWLSYFAQCSADAIREGLAAVPRVEPQETAYSAQ</sequence>
<feature type="transmembrane region" description="Helical" evidence="1">
    <location>
        <begin position="20"/>
        <end position="40"/>
    </location>
</feature>
<dbReference type="AlphaFoldDB" id="A0A6J4MFY2"/>
<keyword evidence="1" id="KW-0812">Transmembrane</keyword>
<reference evidence="2" key="1">
    <citation type="submission" date="2020-02" db="EMBL/GenBank/DDBJ databases">
        <authorList>
            <person name="Meier V. D."/>
        </authorList>
    </citation>
    <scope>NUCLEOTIDE SEQUENCE</scope>
    <source>
        <strain evidence="2">AVDCRST_MAG68</strain>
    </source>
</reference>
<accession>A0A6J4MFY2</accession>
<evidence type="ECO:0000256" key="1">
    <source>
        <dbReference type="SAM" id="Phobius"/>
    </source>
</evidence>
<feature type="transmembrane region" description="Helical" evidence="1">
    <location>
        <begin position="60"/>
        <end position="86"/>
    </location>
</feature>
<evidence type="ECO:0000313" key="2">
    <source>
        <dbReference type="EMBL" id="CAA9358267.1"/>
    </source>
</evidence>
<feature type="transmembrane region" description="Helical" evidence="1">
    <location>
        <begin position="158"/>
        <end position="176"/>
    </location>
</feature>